<sequence>MENISETAPSGGDVKPGNAAKTLSKSNKTIRKSFLPKPVEKEKSTCILTDKENTSKVPDKKTLTISQYRALPQPLMRSNTTMSQASGNATPRSLTTSSSRPKSAKEPSSSTTTSASQPTPKRRQSLSLSETTTSGSRPTSLIPRSNTFVFRPASKRTLSLFKQKKANKLTGSPCGTAETKNKEEPDSTITNSKKQEDCIQEEELKPTKPSFLQLKTEFLEKKKMLLDVFKNLKDAAENKEYDSKDDIDELKKLERFAAFLKLYQKRFYMTQDTDFLESGAGEIPQEDDFIEDPSEVITDISLNIRTIPKSPSEVIYDGLSKLTDISQNNFVKVFNKIKKSLSIEDGEELNDKLNILETQHVETLSSLMSDIRHLVQEKNKLLDDNHRLSVTQDKYHEDLQSQIDLLEVENSKLTNQLKDTVEEFARDKKKLIEDYESSKIDDQIVLDMRRTLIANKADLSAQVKKINELETLVDVLEIELKQQKEKVSKTQNLEQEVEKLNDELQRIQGEYSLLEENNNLLKCKTLELEEKLEEEMAEKSELKTVFENNVKEKVEELKKIIKQEKTNEYQMLKNQNAPEECGSQDEQIDVLSRKIEELTNELEKMKEHLLFETTKKKQYHEEAKNLRIEIANMHYAQRDIIKEREEVEKMVVEKTLELEQRDHILLTQTRAQFLKENFIDALKAKDKEKEECVGELASAYKAENVDEVLFKKISDSNISSELDEEIQVGFKHDRMTEMYTLLEKKHILLKDLERRFNEVQGVHEKAEKERVKYEARITQLEKVLMKNNIEYPRENIPICVQ</sequence>
<evidence type="ECO:0000256" key="2">
    <source>
        <dbReference type="SAM" id="MobiDB-lite"/>
    </source>
</evidence>
<dbReference type="AlphaFoldDB" id="A0A1B6C2V9"/>
<dbReference type="EMBL" id="GEDC01029763">
    <property type="protein sequence ID" value="JAS07535.1"/>
    <property type="molecule type" value="Transcribed_RNA"/>
</dbReference>
<feature type="compositionally biased region" description="Basic and acidic residues" evidence="2">
    <location>
        <begin position="38"/>
        <end position="62"/>
    </location>
</feature>
<feature type="compositionally biased region" description="Low complexity" evidence="2">
    <location>
        <begin position="90"/>
        <end position="136"/>
    </location>
</feature>
<evidence type="ECO:0000313" key="3">
    <source>
        <dbReference type="EMBL" id="JAS07535.1"/>
    </source>
</evidence>
<evidence type="ECO:0000256" key="1">
    <source>
        <dbReference type="SAM" id="Coils"/>
    </source>
</evidence>
<keyword evidence="1" id="KW-0175">Coiled coil</keyword>
<feature type="region of interest" description="Disordered" evidence="2">
    <location>
        <begin position="1"/>
        <end position="149"/>
    </location>
</feature>
<feature type="coiled-coil region" evidence="1">
    <location>
        <begin position="396"/>
        <end position="434"/>
    </location>
</feature>
<protein>
    <submittedName>
        <fullName evidence="3">Uncharacterized protein</fullName>
    </submittedName>
</protein>
<name>A0A1B6C2V9_9HEMI</name>
<gene>
    <name evidence="3" type="ORF">g.19224</name>
</gene>
<feature type="compositionally biased region" description="Polar residues" evidence="2">
    <location>
        <begin position="76"/>
        <end position="89"/>
    </location>
</feature>
<feature type="compositionally biased region" description="Polar residues" evidence="2">
    <location>
        <begin position="137"/>
        <end position="148"/>
    </location>
</feature>
<feature type="coiled-coil region" evidence="1">
    <location>
        <begin position="459"/>
        <end position="615"/>
    </location>
</feature>
<feature type="coiled-coil region" evidence="1">
    <location>
        <begin position="749"/>
        <end position="783"/>
    </location>
</feature>
<accession>A0A1B6C2V9</accession>
<organism evidence="3">
    <name type="scientific">Clastoptera arizonana</name>
    <name type="common">Arizona spittle bug</name>
    <dbReference type="NCBI Taxonomy" id="38151"/>
    <lineage>
        <taxon>Eukaryota</taxon>
        <taxon>Metazoa</taxon>
        <taxon>Ecdysozoa</taxon>
        <taxon>Arthropoda</taxon>
        <taxon>Hexapoda</taxon>
        <taxon>Insecta</taxon>
        <taxon>Pterygota</taxon>
        <taxon>Neoptera</taxon>
        <taxon>Paraneoptera</taxon>
        <taxon>Hemiptera</taxon>
        <taxon>Auchenorrhyncha</taxon>
        <taxon>Cercopoidea</taxon>
        <taxon>Clastopteridae</taxon>
        <taxon>Clastoptera</taxon>
    </lineage>
</organism>
<proteinExistence type="predicted"/>
<reference evidence="3" key="1">
    <citation type="submission" date="2015-12" db="EMBL/GenBank/DDBJ databases">
        <title>De novo transcriptome assembly of four potential Pierce s Disease insect vectors from Arizona vineyards.</title>
        <authorList>
            <person name="Tassone E.E."/>
        </authorList>
    </citation>
    <scope>NUCLEOTIDE SEQUENCE</scope>
</reference>
<feature type="region of interest" description="Disordered" evidence="2">
    <location>
        <begin position="161"/>
        <end position="201"/>
    </location>
</feature>